<dbReference type="PROSITE" id="PS50977">
    <property type="entry name" value="HTH_TETR_2"/>
    <property type="match status" value="1"/>
</dbReference>
<dbReference type="InterPro" id="IPR001647">
    <property type="entry name" value="HTH_TetR"/>
</dbReference>
<feature type="DNA-binding region" description="H-T-H motif" evidence="4">
    <location>
        <begin position="32"/>
        <end position="51"/>
    </location>
</feature>
<dbReference type="Gene3D" id="1.10.357.10">
    <property type="entry name" value="Tetracycline Repressor, domain 2"/>
    <property type="match status" value="1"/>
</dbReference>
<dbReference type="PANTHER" id="PTHR30055">
    <property type="entry name" value="HTH-TYPE TRANSCRIPTIONAL REGULATOR RUTR"/>
    <property type="match status" value="1"/>
</dbReference>
<dbReference type="EMBL" id="CP059735">
    <property type="protein sequence ID" value="WDD98671.1"/>
    <property type="molecule type" value="Genomic_DNA"/>
</dbReference>
<protein>
    <submittedName>
        <fullName evidence="6">TetR/AcrR family transcriptional regulator</fullName>
    </submittedName>
</protein>
<evidence type="ECO:0000259" key="5">
    <source>
        <dbReference type="PROSITE" id="PS50977"/>
    </source>
</evidence>
<dbReference type="AlphaFoldDB" id="A0AAE9YPY0"/>
<dbReference type="InterPro" id="IPR050109">
    <property type="entry name" value="HTH-type_TetR-like_transc_reg"/>
</dbReference>
<evidence type="ECO:0000256" key="3">
    <source>
        <dbReference type="ARBA" id="ARBA00023163"/>
    </source>
</evidence>
<dbReference type="Pfam" id="PF14246">
    <property type="entry name" value="TetR_C_7"/>
    <property type="match status" value="1"/>
</dbReference>
<evidence type="ECO:0000256" key="2">
    <source>
        <dbReference type="ARBA" id="ARBA00023125"/>
    </source>
</evidence>
<reference evidence="6 7" key="1">
    <citation type="journal article" date="2015" name="Genome Announc.">
        <title>Draft Genome Sequences of Marine Isolates of Thalassomonas viridans and Thalassomonas actiniarum.</title>
        <authorList>
            <person name="Olonade I."/>
            <person name="van Zyl L.J."/>
            <person name="Trindade M."/>
        </authorList>
    </citation>
    <scope>NUCLEOTIDE SEQUENCE [LARGE SCALE GENOMIC DNA]</scope>
    <source>
        <strain evidence="6 7">A5K-106</strain>
    </source>
</reference>
<gene>
    <name evidence="6" type="ORF">SG35_026075</name>
</gene>
<dbReference type="Gene3D" id="1.10.10.60">
    <property type="entry name" value="Homeodomain-like"/>
    <property type="match status" value="1"/>
</dbReference>
<keyword evidence="2 4" id="KW-0238">DNA-binding</keyword>
<evidence type="ECO:0000256" key="1">
    <source>
        <dbReference type="ARBA" id="ARBA00023015"/>
    </source>
</evidence>
<accession>A0AAE9YPY0</accession>
<feature type="domain" description="HTH tetR-type" evidence="5">
    <location>
        <begin position="9"/>
        <end position="69"/>
    </location>
</feature>
<dbReference type="PRINTS" id="PR00455">
    <property type="entry name" value="HTHTETR"/>
</dbReference>
<sequence>MQKNRSKNETKRKQILDAATELFTEKGYATTSMDLIARQADVSKQTVYSHFGSKDDLFAAAIEQKCDSYRMLDFSLEDFSDVNVTLLAVAKRFFSMLIAKETLAVHKICAYESKSYPQLSELFYHAGPERLTTEVAKLMALLDEKKALSIANPHHAAVQFLTMLKGEAWLRIEFNTRKQLTPEEIDDYICATVAMFIRAYAPQ</sequence>
<dbReference type="InterPro" id="IPR009057">
    <property type="entry name" value="Homeodomain-like_sf"/>
</dbReference>
<keyword evidence="1" id="KW-0805">Transcription regulation</keyword>
<organism evidence="6 7">
    <name type="scientific">Thalassomonas actiniarum</name>
    <dbReference type="NCBI Taxonomy" id="485447"/>
    <lineage>
        <taxon>Bacteria</taxon>
        <taxon>Pseudomonadati</taxon>
        <taxon>Pseudomonadota</taxon>
        <taxon>Gammaproteobacteria</taxon>
        <taxon>Alteromonadales</taxon>
        <taxon>Colwelliaceae</taxon>
        <taxon>Thalassomonas</taxon>
    </lineage>
</organism>
<reference evidence="6 7" key="2">
    <citation type="journal article" date="2022" name="Mar. Drugs">
        <title>Bioassay-Guided Fractionation Leads to the Detection of Cholic Acid Generated by the Rare Thalassomonas sp.</title>
        <authorList>
            <person name="Pheiffer F."/>
            <person name="Schneider Y.K."/>
            <person name="Hansen E.H."/>
            <person name="Andersen J.H."/>
            <person name="Isaksson J."/>
            <person name="Busche T."/>
            <person name="R C."/>
            <person name="Kalinowski J."/>
            <person name="Zyl L.V."/>
            <person name="Trindade M."/>
        </authorList>
    </citation>
    <scope>NUCLEOTIDE SEQUENCE [LARGE SCALE GENOMIC DNA]</scope>
    <source>
        <strain evidence="6 7">A5K-106</strain>
    </source>
</reference>
<keyword evidence="3" id="KW-0804">Transcription</keyword>
<evidence type="ECO:0000313" key="7">
    <source>
        <dbReference type="Proteomes" id="UP000032568"/>
    </source>
</evidence>
<keyword evidence="7" id="KW-1185">Reference proteome</keyword>
<dbReference type="InterPro" id="IPR039536">
    <property type="entry name" value="TetR_C_Proteobacteria"/>
</dbReference>
<dbReference type="Proteomes" id="UP000032568">
    <property type="component" value="Chromosome"/>
</dbReference>
<dbReference type="RefSeq" id="WP_044833264.1">
    <property type="nucleotide sequence ID" value="NZ_CP059735.1"/>
</dbReference>
<dbReference type="GO" id="GO:0003700">
    <property type="term" value="F:DNA-binding transcription factor activity"/>
    <property type="evidence" value="ECO:0007669"/>
    <property type="project" value="TreeGrafter"/>
</dbReference>
<evidence type="ECO:0000256" key="4">
    <source>
        <dbReference type="PROSITE-ProRule" id="PRU00335"/>
    </source>
</evidence>
<proteinExistence type="predicted"/>
<dbReference type="GO" id="GO:0000976">
    <property type="term" value="F:transcription cis-regulatory region binding"/>
    <property type="evidence" value="ECO:0007669"/>
    <property type="project" value="TreeGrafter"/>
</dbReference>
<dbReference type="Pfam" id="PF00440">
    <property type="entry name" value="TetR_N"/>
    <property type="match status" value="1"/>
</dbReference>
<dbReference type="SUPFAM" id="SSF46689">
    <property type="entry name" value="Homeodomain-like"/>
    <property type="match status" value="1"/>
</dbReference>
<dbReference type="FunFam" id="1.10.10.60:FF:000141">
    <property type="entry name" value="TetR family transcriptional regulator"/>
    <property type="match status" value="1"/>
</dbReference>
<evidence type="ECO:0000313" key="6">
    <source>
        <dbReference type="EMBL" id="WDD98671.1"/>
    </source>
</evidence>
<dbReference type="KEGG" id="tact:SG35_026075"/>
<dbReference type="PANTHER" id="PTHR30055:SF146">
    <property type="entry name" value="HTH-TYPE TRANSCRIPTIONAL DUAL REGULATOR CECR"/>
    <property type="match status" value="1"/>
</dbReference>
<name>A0AAE9YPY0_9GAMM</name>